<dbReference type="OrthoDB" id="370112at2"/>
<dbReference type="Gene3D" id="1.25.40.10">
    <property type="entry name" value="Tetratricopeptide repeat domain"/>
    <property type="match status" value="1"/>
</dbReference>
<evidence type="ECO:0000256" key="1">
    <source>
        <dbReference type="ARBA" id="ARBA00022737"/>
    </source>
</evidence>
<feature type="chain" id="PRO_5003623657" evidence="4">
    <location>
        <begin position="21"/>
        <end position="192"/>
    </location>
</feature>
<dbReference type="STRING" id="889378.Spiaf_2532"/>
<evidence type="ECO:0000313" key="6">
    <source>
        <dbReference type="Proteomes" id="UP000007383"/>
    </source>
</evidence>
<accession>H9UM19</accession>
<dbReference type="InterPro" id="IPR019734">
    <property type="entry name" value="TPR_rpt"/>
</dbReference>
<evidence type="ECO:0000256" key="4">
    <source>
        <dbReference type="SAM" id="SignalP"/>
    </source>
</evidence>
<dbReference type="AlphaFoldDB" id="H9UM19"/>
<proteinExistence type="predicted"/>
<keyword evidence="1" id="KW-0677">Repeat</keyword>
<dbReference type="eggNOG" id="COG0457">
    <property type="taxonomic scope" value="Bacteria"/>
</dbReference>
<dbReference type="PROSITE" id="PS51257">
    <property type="entry name" value="PROKAR_LIPOPROTEIN"/>
    <property type="match status" value="1"/>
</dbReference>
<dbReference type="Proteomes" id="UP000007383">
    <property type="component" value="Chromosome"/>
</dbReference>
<organism evidence="5 6">
    <name type="scientific">Spirochaeta africana (strain ATCC 700263 / DSM 8902 / Z-7692)</name>
    <dbReference type="NCBI Taxonomy" id="889378"/>
    <lineage>
        <taxon>Bacteria</taxon>
        <taxon>Pseudomonadati</taxon>
        <taxon>Spirochaetota</taxon>
        <taxon>Spirochaetia</taxon>
        <taxon>Spirochaetales</taxon>
        <taxon>Spirochaetaceae</taxon>
        <taxon>Spirochaeta</taxon>
    </lineage>
</organism>
<gene>
    <name evidence="5" type="ordered locus">Spiaf_2532</name>
</gene>
<dbReference type="InterPro" id="IPR013105">
    <property type="entry name" value="TPR_2"/>
</dbReference>
<feature type="signal peptide" evidence="4">
    <location>
        <begin position="1"/>
        <end position="20"/>
    </location>
</feature>
<dbReference type="SMART" id="SM00028">
    <property type="entry name" value="TPR"/>
    <property type="match status" value="3"/>
</dbReference>
<dbReference type="RefSeq" id="WP_014456544.1">
    <property type="nucleotide sequence ID" value="NC_017098.1"/>
</dbReference>
<evidence type="ECO:0000313" key="5">
    <source>
        <dbReference type="EMBL" id="AFG38562.1"/>
    </source>
</evidence>
<dbReference type="HOGENOM" id="CLU_117643_0_0_12"/>
<protein>
    <submittedName>
        <fullName evidence="5">Tetratricopeptide repeat protein</fullName>
    </submittedName>
</protein>
<sequence length="192" mass="21505">MRITTVLLASVVLLSSCALGEPHLSVFQGNYAFGRGDFQAATVSYLRALSHDSHTDIIQYNLGNVYHALGEADAATDAWETALTAESTEVQFAVHFNRGVLMYESGRYQESYRAFRDAVRINPRSVDAKLNLELAYERMSSTSAVRGDTAESASAPSRELGAEDRRILEFIRRREVQSWDRPQQNEAPVLDW</sequence>
<keyword evidence="4" id="KW-0732">Signal</keyword>
<name>H9UM19_SPIAZ</name>
<keyword evidence="2 3" id="KW-0802">TPR repeat</keyword>
<dbReference type="PANTHER" id="PTHR44523">
    <property type="entry name" value="TETRATRICOPEPTIDE REPEAT PROTEIN 13"/>
    <property type="match status" value="1"/>
</dbReference>
<evidence type="ECO:0000256" key="2">
    <source>
        <dbReference type="ARBA" id="ARBA00022803"/>
    </source>
</evidence>
<dbReference type="PATRIC" id="fig|889378.3.peg.2508"/>
<feature type="repeat" description="TPR" evidence="3">
    <location>
        <begin position="92"/>
        <end position="125"/>
    </location>
</feature>
<dbReference type="PROSITE" id="PS50005">
    <property type="entry name" value="TPR"/>
    <property type="match status" value="1"/>
</dbReference>
<dbReference type="SUPFAM" id="SSF48452">
    <property type="entry name" value="TPR-like"/>
    <property type="match status" value="1"/>
</dbReference>
<evidence type="ECO:0000256" key="3">
    <source>
        <dbReference type="PROSITE-ProRule" id="PRU00339"/>
    </source>
</evidence>
<reference evidence="6" key="1">
    <citation type="journal article" date="2013" name="Stand. Genomic Sci.">
        <title>Complete genome sequence of the halophilic bacterium Spirochaeta africana type strain (Z-7692(T)) from the alkaline Lake Magadi in the East African Rift.</title>
        <authorList>
            <person name="Liolos K."/>
            <person name="Abt B."/>
            <person name="Scheuner C."/>
            <person name="Teshima H."/>
            <person name="Held B."/>
            <person name="Lapidus A."/>
            <person name="Nolan M."/>
            <person name="Lucas S."/>
            <person name="Deshpande S."/>
            <person name="Cheng J.F."/>
            <person name="Tapia R."/>
            <person name="Goodwin L.A."/>
            <person name="Pitluck S."/>
            <person name="Pagani I."/>
            <person name="Ivanova N."/>
            <person name="Mavromatis K."/>
            <person name="Mikhailova N."/>
            <person name="Huntemann M."/>
            <person name="Pati A."/>
            <person name="Chen A."/>
            <person name="Palaniappan K."/>
            <person name="Land M."/>
            <person name="Rohde M."/>
            <person name="Tindall B.J."/>
            <person name="Detter J.C."/>
            <person name="Goker M."/>
            <person name="Bristow J."/>
            <person name="Eisen J.A."/>
            <person name="Markowitz V."/>
            <person name="Hugenholtz P."/>
            <person name="Woyke T."/>
            <person name="Klenk H.P."/>
            <person name="Kyrpides N.C."/>
        </authorList>
    </citation>
    <scope>NUCLEOTIDE SEQUENCE</scope>
    <source>
        <strain evidence="6">ATCC 700263 / DSM 8902 / Z-7692</strain>
    </source>
</reference>
<dbReference type="Pfam" id="PF13432">
    <property type="entry name" value="TPR_16"/>
    <property type="match status" value="1"/>
</dbReference>
<keyword evidence="6" id="KW-1185">Reference proteome</keyword>
<dbReference type="KEGG" id="sfc:Spiaf_2532"/>
<dbReference type="EMBL" id="CP003282">
    <property type="protein sequence ID" value="AFG38562.1"/>
    <property type="molecule type" value="Genomic_DNA"/>
</dbReference>
<dbReference type="InterPro" id="IPR011990">
    <property type="entry name" value="TPR-like_helical_dom_sf"/>
</dbReference>
<dbReference type="Pfam" id="PF07719">
    <property type="entry name" value="TPR_2"/>
    <property type="match status" value="1"/>
</dbReference>
<dbReference type="PANTHER" id="PTHR44523:SF1">
    <property type="entry name" value="TETRATRICOPEPTIDE REPEAT PROTEIN 13"/>
    <property type="match status" value="1"/>
</dbReference>